<proteinExistence type="predicted"/>
<protein>
    <submittedName>
        <fullName evidence="1">Uncharacterized protein</fullName>
    </submittedName>
</protein>
<evidence type="ECO:0000313" key="2">
    <source>
        <dbReference type="Proteomes" id="UP001283361"/>
    </source>
</evidence>
<evidence type="ECO:0000313" key="1">
    <source>
        <dbReference type="EMBL" id="KAK3756517.1"/>
    </source>
</evidence>
<dbReference type="AlphaFoldDB" id="A0AAE0YT23"/>
<name>A0AAE0YT23_9GAST</name>
<dbReference type="Proteomes" id="UP001283361">
    <property type="component" value="Unassembled WGS sequence"/>
</dbReference>
<accession>A0AAE0YT23</accession>
<sequence length="1132" mass="121119">MSCWSRTSATTVIPSKAAIKSHIRQHQQQREPVSLFLSVSISSAQHCIVALTGKLSLCSCQCPFPLPNTVSWPCQGSCLSVPVGVHFLCPTLYRGPVREAISLFLSVSISSAQHCIVALSGKLSLCSCRCPFPLPNTVSWPNQGSYLSVPVGVHFLCPALYRGPVREAISLFLSVSISSAQHCIVAQSGKLSLCSCRCPFPLPSTVSWPSQGSYLSVPVGVHFLCPTLYRGPVREAISLFLSVSISSAQHCIVAQSGKLSLCSCRCPFPLPNTVSWPCQGSYLSVPVGVHFLCPALYRGPVREAISLFLSVSISSAQHCIVAQSGKLSLCSCRCPFPLPNTVSWPSQGSYLSAPVGVHFLCPTLYRGPVREAISLFLSVSISSAQHCIVALSGKLSLCSCRCPFPLPSTVSWPSQGSYLSAPVGVHFLCPTLYRGPVREAVSLLLSVSISSAQHCIVALSGKLSLCSCRCPFPLPNTVSWPCQGSCLSAPVGVHFLCPTLYRGPVREAVSLLLSVSISSAQHCIVALSGKLSLCSCRCPFPLPNTVSWPSQGSYLSVPVSVHFLCPTLYRGPVREPVSLFLSVSISSAQHCIVALSGKLSLCSCRCPFPLPNTVSWPSQGSYLSVPVGVHFLCPTLYRGPVREPVSLFLSVSISSAQHCIVALSGKLSLCSCRCPFPLPNTVSWPCQGSYLSVPVGVHFLCPTLYRGPVREAISLFLSVSISSAQHCIVAQSGNLSLCSCRCPFPLPNTVSWPSQGSYLSVPVGVHFLCPTLYRGPVREAISLFLSVSISSAQHCIVAQSGNLSLCSCRCPFPLPNTVSWPSQGTCLSAPVGVHFLCPALYGGPVREAISLFLSVSISSAQHCIVAQSGKLSLCSCRCPFPLPSTVSWPSQGSYLSVPVGVHFLCPTLYRGPVREAVSLFLTVSISSAQHCIVAPPGNLSLCSCQYPFPLPSTVSWPRQGTCLSVPDGIHFICPALYRGPARELVSLFLTVSISSVQHCILALSGNLSLCSCRYPFHLSSTVFWPRQGTCLSVPDGIHFICPALYRGPARELVSLFLTVSISSAQHCILATPGNLSLCSCRYPFHLPSTVFWPRQGTCLSVPDGIHFLRPHCLPSTVSWFRQGSFLESNQAA</sequence>
<reference evidence="1" key="1">
    <citation type="journal article" date="2023" name="G3 (Bethesda)">
        <title>A reference genome for the long-term kleptoplast-retaining sea slug Elysia crispata morphotype clarki.</title>
        <authorList>
            <person name="Eastman K.E."/>
            <person name="Pendleton A.L."/>
            <person name="Shaikh M.A."/>
            <person name="Suttiyut T."/>
            <person name="Ogas R."/>
            <person name="Tomko P."/>
            <person name="Gavelis G."/>
            <person name="Widhalm J.R."/>
            <person name="Wisecaver J.H."/>
        </authorList>
    </citation>
    <scope>NUCLEOTIDE SEQUENCE</scope>
    <source>
        <strain evidence="1">ECLA1</strain>
    </source>
</reference>
<organism evidence="1 2">
    <name type="scientific">Elysia crispata</name>
    <name type="common">lettuce slug</name>
    <dbReference type="NCBI Taxonomy" id="231223"/>
    <lineage>
        <taxon>Eukaryota</taxon>
        <taxon>Metazoa</taxon>
        <taxon>Spiralia</taxon>
        <taxon>Lophotrochozoa</taxon>
        <taxon>Mollusca</taxon>
        <taxon>Gastropoda</taxon>
        <taxon>Heterobranchia</taxon>
        <taxon>Euthyneura</taxon>
        <taxon>Panpulmonata</taxon>
        <taxon>Sacoglossa</taxon>
        <taxon>Placobranchoidea</taxon>
        <taxon>Plakobranchidae</taxon>
        <taxon>Elysia</taxon>
    </lineage>
</organism>
<comment type="caution">
    <text evidence="1">The sequence shown here is derived from an EMBL/GenBank/DDBJ whole genome shotgun (WGS) entry which is preliminary data.</text>
</comment>
<keyword evidence="2" id="KW-1185">Reference proteome</keyword>
<dbReference type="EMBL" id="JAWDGP010005499">
    <property type="protein sequence ID" value="KAK3756517.1"/>
    <property type="molecule type" value="Genomic_DNA"/>
</dbReference>
<gene>
    <name evidence="1" type="ORF">RRG08_061577</name>
</gene>